<evidence type="ECO:0000256" key="5">
    <source>
        <dbReference type="ARBA" id="ARBA00022989"/>
    </source>
</evidence>
<dbReference type="GO" id="GO:0005886">
    <property type="term" value="C:plasma membrane"/>
    <property type="evidence" value="ECO:0007669"/>
    <property type="project" value="UniProtKB-SubCell"/>
</dbReference>
<dbReference type="EMBL" id="JACBYQ010000001">
    <property type="protein sequence ID" value="NYE94975.1"/>
    <property type="molecule type" value="Genomic_DNA"/>
</dbReference>
<keyword evidence="4 7" id="KW-0812">Transmembrane</keyword>
<keyword evidence="2 7" id="KW-0813">Transport</keyword>
<keyword evidence="3" id="KW-1003">Cell membrane</keyword>
<keyword evidence="10" id="KW-1185">Reference proteome</keyword>
<dbReference type="RefSeq" id="WP_246279437.1">
    <property type="nucleotide sequence ID" value="NZ_JACBYQ010000001.1"/>
</dbReference>
<reference evidence="9 10" key="1">
    <citation type="submission" date="2020-07" db="EMBL/GenBank/DDBJ databases">
        <title>Sequencing the genomes of 1000 actinobacteria strains.</title>
        <authorList>
            <person name="Klenk H.-P."/>
        </authorList>
    </citation>
    <scope>NUCLEOTIDE SEQUENCE [LARGE SCALE GENOMIC DNA]</scope>
    <source>
        <strain evidence="9 10">DSM 102047</strain>
    </source>
</reference>
<evidence type="ECO:0000256" key="4">
    <source>
        <dbReference type="ARBA" id="ARBA00022692"/>
    </source>
</evidence>
<dbReference type="SUPFAM" id="SSF161098">
    <property type="entry name" value="MetI-like"/>
    <property type="match status" value="1"/>
</dbReference>
<name>A0A7Y9LSU8_9MICC</name>
<feature type="transmembrane region" description="Helical" evidence="7">
    <location>
        <begin position="107"/>
        <end position="128"/>
    </location>
</feature>
<organism evidence="9 10">
    <name type="scientific">Psychromicrobium silvestre</name>
    <dbReference type="NCBI Taxonomy" id="1645614"/>
    <lineage>
        <taxon>Bacteria</taxon>
        <taxon>Bacillati</taxon>
        <taxon>Actinomycetota</taxon>
        <taxon>Actinomycetes</taxon>
        <taxon>Micrococcales</taxon>
        <taxon>Micrococcaceae</taxon>
        <taxon>Psychromicrobium</taxon>
    </lineage>
</organism>
<dbReference type="InterPro" id="IPR035906">
    <property type="entry name" value="MetI-like_sf"/>
</dbReference>
<evidence type="ECO:0000313" key="10">
    <source>
        <dbReference type="Proteomes" id="UP000521748"/>
    </source>
</evidence>
<comment type="caution">
    <text evidence="9">The sequence shown here is derived from an EMBL/GenBank/DDBJ whole genome shotgun (WGS) entry which is preliminary data.</text>
</comment>
<dbReference type="Proteomes" id="UP000521748">
    <property type="component" value="Unassembled WGS sequence"/>
</dbReference>
<gene>
    <name evidence="9" type="ORF">FHU41_001196</name>
</gene>
<feature type="transmembrane region" description="Helical" evidence="7">
    <location>
        <begin position="189"/>
        <end position="215"/>
    </location>
</feature>
<evidence type="ECO:0000256" key="1">
    <source>
        <dbReference type="ARBA" id="ARBA00004651"/>
    </source>
</evidence>
<evidence type="ECO:0000313" key="9">
    <source>
        <dbReference type="EMBL" id="NYE94975.1"/>
    </source>
</evidence>
<dbReference type="PANTHER" id="PTHR43227:SF11">
    <property type="entry name" value="BLL4140 PROTEIN"/>
    <property type="match status" value="1"/>
</dbReference>
<comment type="similarity">
    <text evidence="7">Belongs to the binding-protein-dependent transport system permease family.</text>
</comment>
<dbReference type="Pfam" id="PF00528">
    <property type="entry name" value="BPD_transp_1"/>
    <property type="match status" value="1"/>
</dbReference>
<protein>
    <submittedName>
        <fullName evidence="9">Putative aldouronate transport system permease protein</fullName>
    </submittedName>
</protein>
<evidence type="ECO:0000259" key="8">
    <source>
        <dbReference type="PROSITE" id="PS50928"/>
    </source>
</evidence>
<feature type="domain" description="ABC transmembrane type-1" evidence="8">
    <location>
        <begin position="103"/>
        <end position="317"/>
    </location>
</feature>
<dbReference type="GO" id="GO:0055085">
    <property type="term" value="P:transmembrane transport"/>
    <property type="evidence" value="ECO:0007669"/>
    <property type="project" value="InterPro"/>
</dbReference>
<feature type="transmembrane region" description="Helical" evidence="7">
    <location>
        <begin position="236"/>
        <end position="257"/>
    </location>
</feature>
<evidence type="ECO:0000256" key="2">
    <source>
        <dbReference type="ARBA" id="ARBA00022448"/>
    </source>
</evidence>
<dbReference type="CDD" id="cd06261">
    <property type="entry name" value="TM_PBP2"/>
    <property type="match status" value="1"/>
</dbReference>
<feature type="transmembrane region" description="Helical" evidence="7">
    <location>
        <begin position="296"/>
        <end position="317"/>
    </location>
</feature>
<accession>A0A7Y9LSU8</accession>
<dbReference type="PROSITE" id="PS50928">
    <property type="entry name" value="ABC_TM1"/>
    <property type="match status" value="1"/>
</dbReference>
<evidence type="ECO:0000256" key="6">
    <source>
        <dbReference type="ARBA" id="ARBA00023136"/>
    </source>
</evidence>
<comment type="subcellular location">
    <subcellularLocation>
        <location evidence="1 7">Cell membrane</location>
        <topology evidence="1 7">Multi-pass membrane protein</topology>
    </subcellularLocation>
</comment>
<feature type="transmembrane region" description="Helical" evidence="7">
    <location>
        <begin position="42"/>
        <end position="63"/>
    </location>
</feature>
<dbReference type="Gene3D" id="1.10.3720.10">
    <property type="entry name" value="MetI-like"/>
    <property type="match status" value="1"/>
</dbReference>
<dbReference type="AlphaFoldDB" id="A0A7Y9LSU8"/>
<dbReference type="PANTHER" id="PTHR43227">
    <property type="entry name" value="BLL4140 PROTEIN"/>
    <property type="match status" value="1"/>
</dbReference>
<proteinExistence type="inferred from homology"/>
<feature type="transmembrane region" description="Helical" evidence="7">
    <location>
        <begin position="149"/>
        <end position="169"/>
    </location>
</feature>
<keyword evidence="5 7" id="KW-1133">Transmembrane helix</keyword>
<sequence>MTSTALNRRSRQLVENQEVKNQPAKNQPVKKMSLRSRFKRDWRMLLLMLPGLLFLLLFFYVPILGNVIAFQDYQPFLGIGNSDWVGWQNFIDLFDNPDFWTALRNTLVLAIWQLVLFFPLPLGLAIIVDSLMNSKIRRWFQSVVYLPHFLSWVLVIALFQQMLGGAGLVNNLLRQWGLDVIPFMTNPDTFPLLSTIQLIWKDAGWAMIIFLAALAQIDTSLYEAAAADGAGRWRRLWHVTLPGLRSVIVLLLILRIGDILSVGFEQFLLQRDAVGPGAAEVLDTFTYFSGVIGGGWSSGAAAGLAKGVVGAILIYVANKVAHRFGESGIFQAGPSESKPNSRKAKAKVR</sequence>
<keyword evidence="6 7" id="KW-0472">Membrane</keyword>
<dbReference type="InterPro" id="IPR000515">
    <property type="entry name" value="MetI-like"/>
</dbReference>
<evidence type="ECO:0000256" key="7">
    <source>
        <dbReference type="RuleBase" id="RU363032"/>
    </source>
</evidence>
<dbReference type="InterPro" id="IPR050809">
    <property type="entry name" value="UgpAE/MalFG_permease"/>
</dbReference>
<evidence type="ECO:0000256" key="3">
    <source>
        <dbReference type="ARBA" id="ARBA00022475"/>
    </source>
</evidence>